<comment type="caution">
    <text evidence="1">The sequence shown here is derived from an EMBL/GenBank/DDBJ whole genome shotgun (WGS) entry which is preliminary data.</text>
</comment>
<gene>
    <name evidence="1" type="ORF">LOK49_LG03G00832</name>
</gene>
<keyword evidence="2" id="KW-1185">Reference proteome</keyword>
<name>A0ACC0I8E3_9ERIC</name>
<dbReference type="Proteomes" id="UP001060215">
    <property type="component" value="Chromosome 6"/>
</dbReference>
<accession>A0ACC0I8E3</accession>
<proteinExistence type="predicted"/>
<sequence length="622" mass="71633">MSSGSKKQITKAFKHLIQLYSSHSLEVVSVLVQLLLNGSDSKSYQVSHSTTHVQSLFDDWKPVVKKLSNKEPELLLNLIKAVLEKIETQEAMEYESVNAEDARHLDHHLKIMSRRSQMYEYDGDSSDDIPLPKRPKTRSNRTNGVDRISMLPDSLLIHILSFLPTIEDAIETGVLSKRWQYLWTSLPSLLFSYPDFGSDIYYDRLVEFARFVDKTLVLCNCSKLKKFMVQFDYDSRFASNVNLWIRFATRNATEKLQLYLYSGDEGLPEEDRFVLPQLFFTNSSLTELCFSYCTLVPKRAVDWKLLKKLSIGYVKLYDGVIQKILAGSPVLEILELYSFYGITHLHVTKPSLKKLILGEVWEYNEEEEEEEEEEVGIDNEHNYWLEISAPNLQSLEISGSLGRTNCHLADVSSLVNATLNCNFTSFVDDDDSHHDYEWYQNSLTGLLESLVHVKNLTLGSWALEVLSTMEMKGLRSPLSKCECLTINTSTEELVLPGIANILESCSHLETLVIAMSSSRVFECFQEYLTNLFNFSGELYLTSQKNAFKCLMMHLKIVKFDGSIWNYRDFPFSFVQFLLKNARVLQKMVINILHRIPQKEHFQIAQRFLSFPRSSPDAIIMFN</sequence>
<reference evidence="1 2" key="1">
    <citation type="journal article" date="2022" name="Plant J.">
        <title>Chromosome-level genome of Camellia lanceoleosa provides a valuable resource for understanding genome evolution and self-incompatibility.</title>
        <authorList>
            <person name="Gong W."/>
            <person name="Xiao S."/>
            <person name="Wang L."/>
            <person name="Liao Z."/>
            <person name="Chang Y."/>
            <person name="Mo W."/>
            <person name="Hu G."/>
            <person name="Li W."/>
            <person name="Zhao G."/>
            <person name="Zhu H."/>
            <person name="Hu X."/>
            <person name="Ji K."/>
            <person name="Xiang X."/>
            <person name="Song Q."/>
            <person name="Yuan D."/>
            <person name="Jin S."/>
            <person name="Zhang L."/>
        </authorList>
    </citation>
    <scope>NUCLEOTIDE SEQUENCE [LARGE SCALE GENOMIC DNA]</scope>
    <source>
        <strain evidence="1">SQ_2022a</strain>
    </source>
</reference>
<evidence type="ECO:0000313" key="2">
    <source>
        <dbReference type="Proteomes" id="UP001060215"/>
    </source>
</evidence>
<dbReference type="EMBL" id="CM045763">
    <property type="protein sequence ID" value="KAI8021650.1"/>
    <property type="molecule type" value="Genomic_DNA"/>
</dbReference>
<protein>
    <submittedName>
        <fullName evidence="1">F-box/LRR-repeat protein</fullName>
    </submittedName>
</protein>
<evidence type="ECO:0000313" key="1">
    <source>
        <dbReference type="EMBL" id="KAI8021650.1"/>
    </source>
</evidence>
<organism evidence="1 2">
    <name type="scientific">Camellia lanceoleosa</name>
    <dbReference type="NCBI Taxonomy" id="1840588"/>
    <lineage>
        <taxon>Eukaryota</taxon>
        <taxon>Viridiplantae</taxon>
        <taxon>Streptophyta</taxon>
        <taxon>Embryophyta</taxon>
        <taxon>Tracheophyta</taxon>
        <taxon>Spermatophyta</taxon>
        <taxon>Magnoliopsida</taxon>
        <taxon>eudicotyledons</taxon>
        <taxon>Gunneridae</taxon>
        <taxon>Pentapetalae</taxon>
        <taxon>asterids</taxon>
        <taxon>Ericales</taxon>
        <taxon>Theaceae</taxon>
        <taxon>Camellia</taxon>
    </lineage>
</organism>